<keyword evidence="4" id="KW-1185">Reference proteome</keyword>
<dbReference type="Proteomes" id="UP001211065">
    <property type="component" value="Unassembled WGS sequence"/>
</dbReference>
<dbReference type="SUPFAM" id="SSF53649">
    <property type="entry name" value="Alkaline phosphatase-like"/>
    <property type="match status" value="1"/>
</dbReference>
<comment type="function">
    <text evidence="1">Ethanolamine phosphate transferase involved in glycosylphosphatidylinositol-anchor biosynthesis. Transfers ethanolamine phosphate to the first alpha-1,4-linked mannose of the glycosylphosphatidylinositol precursor of GPI-anchor.</text>
</comment>
<dbReference type="GO" id="GO:0006506">
    <property type="term" value="P:GPI anchor biosynthetic process"/>
    <property type="evidence" value="ECO:0007669"/>
    <property type="project" value="UniProtKB-KW"/>
</dbReference>
<keyword evidence="1" id="KW-0256">Endoplasmic reticulum</keyword>
<comment type="pathway">
    <text evidence="1">Glycolipid biosynthesis; glycosylphosphatidylinositol-anchor biosynthesis.</text>
</comment>
<gene>
    <name evidence="3" type="primary">MCD4</name>
    <name evidence="3" type="ORF">HK099_004658</name>
</gene>
<evidence type="ECO:0000313" key="4">
    <source>
        <dbReference type="Proteomes" id="UP001211065"/>
    </source>
</evidence>
<dbReference type="CDD" id="cd16020">
    <property type="entry name" value="GPI_EPT_1"/>
    <property type="match status" value="1"/>
</dbReference>
<comment type="caution">
    <text evidence="3">The sequence shown here is derived from an EMBL/GenBank/DDBJ whole genome shotgun (WGS) entry which is preliminary data.</text>
</comment>
<dbReference type="Gene3D" id="3.40.720.10">
    <property type="entry name" value="Alkaline Phosphatase, subunit A"/>
    <property type="match status" value="2"/>
</dbReference>
<feature type="domain" description="Sulfatase N-terminal" evidence="2">
    <location>
        <begin position="156"/>
        <end position="253"/>
    </location>
</feature>
<keyword evidence="1" id="KW-0808">Transferase</keyword>
<proteinExistence type="inferred from homology"/>
<dbReference type="GO" id="GO:0051377">
    <property type="term" value="F:mannose-ethanolamine phosphotransferase activity"/>
    <property type="evidence" value="ECO:0007669"/>
    <property type="project" value="UniProtKB-UniRule"/>
</dbReference>
<protein>
    <recommendedName>
        <fullName evidence="1">GPI ethanolamine phosphate transferase 1</fullName>
        <ecNumber evidence="1">2.-.-.-</ecNumber>
    </recommendedName>
</protein>
<dbReference type="InterPro" id="IPR017850">
    <property type="entry name" value="Alkaline_phosphatase_core_sf"/>
</dbReference>
<name>A0AAD5XZH2_9FUNG</name>
<dbReference type="PANTHER" id="PTHR12250">
    <property type="entry name" value="PHOSPHATIDYLINOSITOL GLYCAN, CLASS N"/>
    <property type="match status" value="1"/>
</dbReference>
<dbReference type="EC" id="2.-.-.-" evidence="1"/>
<evidence type="ECO:0000259" key="2">
    <source>
        <dbReference type="Pfam" id="PF00884"/>
    </source>
</evidence>
<reference evidence="3" key="1">
    <citation type="submission" date="2020-05" db="EMBL/GenBank/DDBJ databases">
        <title>Phylogenomic resolution of chytrid fungi.</title>
        <authorList>
            <person name="Stajich J.E."/>
            <person name="Amses K."/>
            <person name="Simmons R."/>
            <person name="Seto K."/>
            <person name="Myers J."/>
            <person name="Bonds A."/>
            <person name="Quandt C.A."/>
            <person name="Barry K."/>
            <person name="Liu P."/>
            <person name="Grigoriev I."/>
            <person name="Longcore J.E."/>
            <person name="James T.Y."/>
        </authorList>
    </citation>
    <scope>NUCLEOTIDE SEQUENCE</scope>
    <source>
        <strain evidence="3">JEL0476</strain>
    </source>
</reference>
<accession>A0AAD5XZH2</accession>
<dbReference type="GO" id="GO:0005789">
    <property type="term" value="C:endoplasmic reticulum membrane"/>
    <property type="evidence" value="ECO:0007669"/>
    <property type="project" value="UniProtKB-SubCell"/>
</dbReference>
<keyword evidence="1" id="KW-0337">GPI-anchor biosynthesis</keyword>
<dbReference type="EMBL" id="JADGJW010000335">
    <property type="protein sequence ID" value="KAJ3219581.1"/>
    <property type="molecule type" value="Genomic_DNA"/>
</dbReference>
<dbReference type="AlphaFoldDB" id="A0AAD5XZH2"/>
<dbReference type="InterPro" id="IPR007070">
    <property type="entry name" value="GPI_EtnP_transferase_1"/>
</dbReference>
<evidence type="ECO:0000313" key="3">
    <source>
        <dbReference type="EMBL" id="KAJ3219581.1"/>
    </source>
</evidence>
<comment type="subcellular location">
    <subcellularLocation>
        <location evidence="1">Endoplasmic reticulum membrane</location>
        <topology evidence="1">Multi-pass membrane protein</topology>
    </subcellularLocation>
</comment>
<evidence type="ECO:0000256" key="1">
    <source>
        <dbReference type="RuleBase" id="RU367138"/>
    </source>
</evidence>
<organism evidence="3 4">
    <name type="scientific">Clydaea vesicula</name>
    <dbReference type="NCBI Taxonomy" id="447962"/>
    <lineage>
        <taxon>Eukaryota</taxon>
        <taxon>Fungi</taxon>
        <taxon>Fungi incertae sedis</taxon>
        <taxon>Chytridiomycota</taxon>
        <taxon>Chytridiomycota incertae sedis</taxon>
        <taxon>Chytridiomycetes</taxon>
        <taxon>Lobulomycetales</taxon>
        <taxon>Lobulomycetaceae</taxon>
        <taxon>Clydaea</taxon>
    </lineage>
</organism>
<dbReference type="PANTHER" id="PTHR12250:SF0">
    <property type="entry name" value="GPI ETHANOLAMINE PHOSPHATE TRANSFERASE 1"/>
    <property type="match status" value="1"/>
</dbReference>
<comment type="similarity">
    <text evidence="1">Belongs to the PIGG/PIGN/PIGO family. PIGN subfamily.</text>
</comment>
<dbReference type="InterPro" id="IPR000917">
    <property type="entry name" value="Sulfatase_N"/>
</dbReference>
<dbReference type="InterPro" id="IPR037671">
    <property type="entry name" value="PIGN_N"/>
</dbReference>
<dbReference type="Pfam" id="PF00884">
    <property type="entry name" value="Sulfatase"/>
    <property type="match status" value="1"/>
</dbReference>
<sequence>MEPVFPPKNSPADRLVLFVADGLRADKIFENKMKRAPFLKEKAIQEGVWGVSHTRVPTESRPGHVAIIAGFYEDVSAVTKDILPMFSHGTSKEGKMEMFMYASDAEDFTTDGSVLDTWVFEKFDEFLDNASKNITLFDQLSQKKICIFFHLLGLDTNGHAHRPFSETYLNNINSVDEGISNVVKKLEKFFNNDRKTSYIFTADHGMSDRGSHGDGHPDNTQTPLIAWGAGISKPHKYDSGSDPEDGLTAKWDMTDKARIDVNQADIAPLMSTLIGVPYPMNSVGRIPLKYIGEDEEFKAKASLGNAKQILRQYLVKEKEKSQTEIFFKPFKKLLQWELKLKTIEELIAKEFYKKAELKSVELVLTCLDGLRYYQTYDWLFLRSIISTGSP</sequence>